<gene>
    <name evidence="2" type="ORF">DMP08_11270</name>
</gene>
<feature type="domain" description="Schlafen AlbA-2" evidence="1">
    <location>
        <begin position="23"/>
        <end position="132"/>
    </location>
</feature>
<comment type="caution">
    <text evidence="2">The sequence shown here is derived from an EMBL/GenBank/DDBJ whole genome shotgun (WGS) entry which is preliminary data.</text>
</comment>
<dbReference type="Pfam" id="PF04326">
    <property type="entry name" value="SLFN_AlbA_2"/>
    <property type="match status" value="1"/>
</dbReference>
<dbReference type="PANTHER" id="PTHR30595:SF6">
    <property type="entry name" value="SCHLAFEN ALBA-2 DOMAIN-CONTAINING PROTEIN"/>
    <property type="match status" value="1"/>
</dbReference>
<reference evidence="3" key="1">
    <citation type="submission" date="2018-05" db="EMBL/GenBank/DDBJ databases">
        <title>Genome Sequencing of selected type strains of the family Eggerthellaceae.</title>
        <authorList>
            <person name="Danylec N."/>
            <person name="Stoll D.A."/>
            <person name="Doetsch A."/>
            <person name="Huch M."/>
        </authorList>
    </citation>
    <scope>NUCLEOTIDE SEQUENCE [LARGE SCALE GENOMIC DNA]</scope>
    <source>
        <strain evidence="3">DSM 16106</strain>
    </source>
</reference>
<dbReference type="Pfam" id="PF13749">
    <property type="entry name" value="HATPase_c_4"/>
    <property type="match status" value="1"/>
</dbReference>
<dbReference type="EMBL" id="QICD01000034">
    <property type="protein sequence ID" value="RNL39103.1"/>
    <property type="molecule type" value="Genomic_DNA"/>
</dbReference>
<dbReference type="InterPro" id="IPR038475">
    <property type="entry name" value="RecG_C_sf"/>
</dbReference>
<dbReference type="Proteomes" id="UP000278632">
    <property type="component" value="Unassembled WGS sequence"/>
</dbReference>
<keyword evidence="3" id="KW-1185">Reference proteome</keyword>
<dbReference type="AlphaFoldDB" id="A0A3N0AW48"/>
<dbReference type="InterPro" id="IPR038461">
    <property type="entry name" value="Schlafen_AlbA_2_dom_sf"/>
</dbReference>
<dbReference type="SUPFAM" id="SSF46785">
    <property type="entry name" value="Winged helix' DNA-binding domain"/>
    <property type="match status" value="1"/>
</dbReference>
<dbReference type="InterPro" id="IPR011991">
    <property type="entry name" value="ArsR-like_HTH"/>
</dbReference>
<sequence length="481" mass="53524">MFAIMCYASPKKGGGDSMNLGHETERIEFKKSTSELKEAAVSVAAILNKHGSGTLYFGVKPDGEVCGQDVAESTLREVSQAIGCAIDPRVHPVVEALDDEGRRYVRVDFSGSDAPYACRGAYRIRVADEDVLMAPAEVRRMAVEAEDRINPWDSRLSQRNVADVSEKELRAYIERGNACGRISFAYEGVESTLTRLGLVREGRLTNAAEVLFCESFYPMLKMAIFANHQRVDILDIQQEQGTLFELARKAEFYVLSSIRRRAVFTGKIERDEIPELPMDAVREAILNAFAHRSYRSDLAIQVEVYPDSVEIFSPGWFPHGKTPEAHLLGEDKSSTSRNKLIAKALFLSKEIESFGTGLPRIKKLCDAEGIKLEYQKDTNGTTVVFHRNDPFAAMSEREAQATTAPKPDWTLSRTALDVFRAVKAESDLTVAQISERTHRSIRTVERSLKELRDAGLITRKGSNKTGSWMVLSDADDGTNPS</sequence>
<dbReference type="Gene3D" id="1.10.10.10">
    <property type="entry name" value="Winged helix-like DNA-binding domain superfamily/Winged helix DNA-binding domain"/>
    <property type="match status" value="1"/>
</dbReference>
<dbReference type="Gene3D" id="3.30.565.60">
    <property type="match status" value="1"/>
</dbReference>
<evidence type="ECO:0000259" key="1">
    <source>
        <dbReference type="Pfam" id="PF04326"/>
    </source>
</evidence>
<evidence type="ECO:0000313" key="2">
    <source>
        <dbReference type="EMBL" id="RNL39103.1"/>
    </source>
</evidence>
<dbReference type="Gene3D" id="3.30.950.30">
    <property type="entry name" value="Schlafen, AAA domain"/>
    <property type="match status" value="1"/>
</dbReference>
<dbReference type="CDD" id="cd00090">
    <property type="entry name" value="HTH_ARSR"/>
    <property type="match status" value="1"/>
</dbReference>
<dbReference type="InterPro" id="IPR036390">
    <property type="entry name" value="WH_DNA-bd_sf"/>
</dbReference>
<dbReference type="Pfam" id="PF13412">
    <property type="entry name" value="HTH_24"/>
    <property type="match status" value="1"/>
</dbReference>
<name>A0A3N0AW48_9ACTN</name>
<evidence type="ECO:0000313" key="3">
    <source>
        <dbReference type="Proteomes" id="UP000278632"/>
    </source>
</evidence>
<organism evidence="2 3">
    <name type="scientific">Paraeggerthella hongkongensis</name>
    <dbReference type="NCBI Taxonomy" id="230658"/>
    <lineage>
        <taxon>Bacteria</taxon>
        <taxon>Bacillati</taxon>
        <taxon>Actinomycetota</taxon>
        <taxon>Coriobacteriia</taxon>
        <taxon>Eggerthellales</taxon>
        <taxon>Eggerthellaceae</taxon>
        <taxon>Paraeggerthella</taxon>
    </lineage>
</organism>
<dbReference type="PANTHER" id="PTHR30595">
    <property type="entry name" value="GLPR-RELATED TRANSCRIPTIONAL REPRESSOR"/>
    <property type="match status" value="1"/>
</dbReference>
<dbReference type="InterPro" id="IPR036388">
    <property type="entry name" value="WH-like_DNA-bd_sf"/>
</dbReference>
<protein>
    <recommendedName>
        <fullName evidence="1">Schlafen AlbA-2 domain-containing protein</fullName>
    </recommendedName>
</protein>
<proteinExistence type="predicted"/>
<dbReference type="InterPro" id="IPR007421">
    <property type="entry name" value="Schlafen_AlbA_2_dom"/>
</dbReference>
<accession>A0A3N0AW48</accession>